<keyword evidence="8 15" id="KW-0472">Membrane</keyword>
<keyword evidence="7 15" id="KW-0378">Hydrolase</keyword>
<dbReference type="SUPFAM" id="SSF49899">
    <property type="entry name" value="Concanavalin A-like lectins/glucanases"/>
    <property type="match status" value="1"/>
</dbReference>
<evidence type="ECO:0000256" key="8">
    <source>
        <dbReference type="ARBA" id="ARBA00023136"/>
    </source>
</evidence>
<evidence type="ECO:0000256" key="7">
    <source>
        <dbReference type="ARBA" id="ARBA00022801"/>
    </source>
</evidence>
<sequence>MLRSVVVALLGAGSALAVQCTLDSHCPQDAPCCSQYGECGVGAYCLGGCDPRMSYSLDSCMPAPVCEDKVMDFKDLSSIVSINKYLGDPTQADWMSQGEALPYDGNVLLTMPSHSVGTVLASTRYMWYGNVKATMKTSHGAGVVSAFILLSDVKDEIDFEFVGVDLATAQTNYYWQGVLDYHNSGNISGLSDTLNNFHEYEIRWTPDQIQWLIDGKVGRTLRREDTWNATANRFQFPQTPARVQLSIWPGGAASNQQGTIDWAGGPIDWDSEDIQKIGYYFTTFKEVSVECYKASSGPGTNSGKGYTYDGASGLNNTIVDGNKDTVLASFEATGLDPEAGKPQPKPNKPDSSKTSSASGPKKTQAEIPGGGSGSTGDYQDGSSGSSPSNSIPGGGRPSAPGNAPGSNGDGSAGSGSRSGSDGSSSSDGDDLANCDPKSFSQSCSSSADASKSGPKSSGSRQGASSLAVLIAGFALCLL</sequence>
<dbReference type="InterPro" id="IPR050546">
    <property type="entry name" value="Glycosyl_Hydrlase_16"/>
</dbReference>
<feature type="compositionally biased region" description="Low complexity" evidence="17">
    <location>
        <begin position="375"/>
        <end position="391"/>
    </location>
</feature>
<reference evidence="20 21" key="1">
    <citation type="submission" date="2015-07" db="EMBL/GenBank/DDBJ databases">
        <title>The genome of the fungus Escovopsis weberi, a specialized disease agent of ant agriculture.</title>
        <authorList>
            <person name="de Man T.J."/>
            <person name="Stajich J.E."/>
            <person name="Kubicek C.P."/>
            <person name="Chenthamara K."/>
            <person name="Atanasova L."/>
            <person name="Druzhinina I.S."/>
            <person name="Birnbaum S."/>
            <person name="Barribeau S.M."/>
            <person name="Teiling C."/>
            <person name="Suen G."/>
            <person name="Currie C."/>
            <person name="Gerardo N.M."/>
        </authorList>
    </citation>
    <scope>NUCLEOTIDE SEQUENCE [LARGE SCALE GENOMIC DNA]</scope>
</reference>
<proteinExistence type="inferred from homology"/>
<dbReference type="Pfam" id="PF00722">
    <property type="entry name" value="Glyco_hydro_16"/>
    <property type="match status" value="1"/>
</dbReference>
<evidence type="ECO:0000313" key="20">
    <source>
        <dbReference type="EMBL" id="KOS20964.1"/>
    </source>
</evidence>
<evidence type="ECO:0000256" key="9">
    <source>
        <dbReference type="ARBA" id="ARBA00023180"/>
    </source>
</evidence>
<feature type="active site" description="Nucleophile" evidence="16">
    <location>
        <position position="156"/>
    </location>
</feature>
<evidence type="ECO:0000256" key="1">
    <source>
        <dbReference type="ARBA" id="ARBA00000822"/>
    </source>
</evidence>
<keyword evidence="21" id="KW-1185">Reference proteome</keyword>
<dbReference type="GO" id="GO:0016757">
    <property type="term" value="F:glycosyltransferase activity"/>
    <property type="evidence" value="ECO:0007669"/>
    <property type="project" value="UniProtKB-KW"/>
</dbReference>
<keyword evidence="10" id="KW-0449">Lipoprotein</keyword>
<protein>
    <recommendedName>
        <fullName evidence="15">Crh-like protein</fullName>
        <ecNumber evidence="15">3.2.-.-</ecNumber>
    </recommendedName>
</protein>
<name>A0A0M8N5B7_ESCWE</name>
<dbReference type="InterPro" id="IPR000757">
    <property type="entry name" value="Beta-glucanase-like"/>
</dbReference>
<feature type="region of interest" description="Disordered" evidence="17">
    <location>
        <begin position="334"/>
        <end position="464"/>
    </location>
</feature>
<dbReference type="AlphaFoldDB" id="A0A0M8N5B7"/>
<dbReference type="GO" id="GO:0009277">
    <property type="term" value="C:fungal-type cell wall"/>
    <property type="evidence" value="ECO:0007669"/>
    <property type="project" value="UniProtKB-ARBA"/>
</dbReference>
<comment type="catalytic activity">
    <reaction evidence="1">
        <text>Random endo-hydrolysis of N-acetyl-beta-D-glucosaminide (1-&gt;4)-beta-linkages in chitin and chitodextrins.</text>
        <dbReference type="EC" id="3.2.1.14"/>
    </reaction>
</comment>
<feature type="active site" description="Proton donor" evidence="16">
    <location>
        <position position="160"/>
    </location>
</feature>
<evidence type="ECO:0000256" key="11">
    <source>
        <dbReference type="ARBA" id="ARBA00023295"/>
    </source>
</evidence>
<evidence type="ECO:0000313" key="21">
    <source>
        <dbReference type="Proteomes" id="UP000053831"/>
    </source>
</evidence>
<feature type="compositionally biased region" description="Low complexity" evidence="17">
    <location>
        <begin position="434"/>
        <end position="459"/>
    </location>
</feature>
<evidence type="ECO:0000256" key="2">
    <source>
        <dbReference type="ARBA" id="ARBA00004589"/>
    </source>
</evidence>
<dbReference type="EC" id="3.2.-.-" evidence="15"/>
<comment type="subcellular location">
    <subcellularLocation>
        <location evidence="2">Membrane</location>
        <topology evidence="2">Lipid-anchor</topology>
        <topology evidence="2">GPI-anchor</topology>
    </subcellularLocation>
</comment>
<evidence type="ECO:0000256" key="18">
    <source>
        <dbReference type="SAM" id="SignalP"/>
    </source>
</evidence>
<evidence type="ECO:0000256" key="3">
    <source>
        <dbReference type="ARBA" id="ARBA00022622"/>
    </source>
</evidence>
<dbReference type="PIRSF" id="PIRSF037299">
    <property type="entry name" value="Glycosidase_CRH1_prd"/>
    <property type="match status" value="1"/>
</dbReference>
<keyword evidence="12" id="KW-0961">Cell wall biogenesis/degradation</keyword>
<organism evidence="20 21">
    <name type="scientific">Escovopsis weberi</name>
    <dbReference type="NCBI Taxonomy" id="150374"/>
    <lineage>
        <taxon>Eukaryota</taxon>
        <taxon>Fungi</taxon>
        <taxon>Dikarya</taxon>
        <taxon>Ascomycota</taxon>
        <taxon>Pezizomycotina</taxon>
        <taxon>Sordariomycetes</taxon>
        <taxon>Hypocreomycetidae</taxon>
        <taxon>Hypocreales</taxon>
        <taxon>Hypocreaceae</taxon>
        <taxon>Escovopsis</taxon>
    </lineage>
</organism>
<feature type="chain" id="PRO_5005819124" description="Crh-like protein" evidence="18">
    <location>
        <begin position="18"/>
        <end position="478"/>
    </location>
</feature>
<dbReference type="GO" id="GO:0031505">
    <property type="term" value="P:fungal-type cell wall organization"/>
    <property type="evidence" value="ECO:0007669"/>
    <property type="project" value="TreeGrafter"/>
</dbReference>
<evidence type="ECO:0000256" key="4">
    <source>
        <dbReference type="ARBA" id="ARBA00022676"/>
    </source>
</evidence>
<dbReference type="OrthoDB" id="4781at2759"/>
<dbReference type="FunFam" id="2.60.120.200:FF:000159">
    <property type="entry name" value="Glycosidase"/>
    <property type="match status" value="1"/>
</dbReference>
<gene>
    <name evidence="20" type="ORF">ESCO_004504</name>
</gene>
<evidence type="ECO:0000256" key="13">
    <source>
        <dbReference type="ARBA" id="ARBA00038074"/>
    </source>
</evidence>
<evidence type="ECO:0000256" key="17">
    <source>
        <dbReference type="SAM" id="MobiDB-lite"/>
    </source>
</evidence>
<evidence type="ECO:0000259" key="19">
    <source>
        <dbReference type="PROSITE" id="PS51762"/>
    </source>
</evidence>
<dbReference type="GO" id="GO:0098552">
    <property type="term" value="C:side of membrane"/>
    <property type="evidence" value="ECO:0007669"/>
    <property type="project" value="UniProtKB-KW"/>
</dbReference>
<dbReference type="InterPro" id="IPR017168">
    <property type="entry name" value="CHR-like"/>
</dbReference>
<dbReference type="STRING" id="150374.A0A0M8N5B7"/>
<dbReference type="EMBL" id="LGSR01000013">
    <property type="protein sequence ID" value="KOS20964.1"/>
    <property type="molecule type" value="Genomic_DNA"/>
</dbReference>
<keyword evidence="4" id="KW-0328">Glycosyltransferase</keyword>
<comment type="similarity">
    <text evidence="13">Belongs to the glycosyl hydrolase 16 family. CRH1 subfamily.</text>
</comment>
<dbReference type="Gene3D" id="2.60.120.200">
    <property type="match status" value="1"/>
</dbReference>
<dbReference type="PROSITE" id="PS51762">
    <property type="entry name" value="GH16_2"/>
    <property type="match status" value="1"/>
</dbReference>
<keyword evidence="11 20" id="KW-0326">Glycosidase</keyword>
<feature type="compositionally biased region" description="Low complexity" evidence="17">
    <location>
        <begin position="414"/>
        <end position="426"/>
    </location>
</feature>
<dbReference type="GO" id="GO:0008843">
    <property type="term" value="F:endochitinase activity"/>
    <property type="evidence" value="ECO:0007669"/>
    <property type="project" value="UniProtKB-EC"/>
</dbReference>
<evidence type="ECO:0000256" key="6">
    <source>
        <dbReference type="ARBA" id="ARBA00022729"/>
    </source>
</evidence>
<comment type="function">
    <text evidence="14">Dual chitinase/transglycosylase that plays a role in cell wall architecture. Chitinase and transglycosylase activities are coupled. Required for the polysaccharide cross-linking at the septa and the cell wall. More specifically, transfers chitin to 1,6-beta-glucan in the cell wall.</text>
</comment>
<feature type="domain" description="GH16" evidence="19">
    <location>
        <begin position="56"/>
        <end position="271"/>
    </location>
</feature>
<dbReference type="PANTHER" id="PTHR10963">
    <property type="entry name" value="GLYCOSYL HYDROLASE-RELATED"/>
    <property type="match status" value="1"/>
</dbReference>
<feature type="signal peptide" evidence="18">
    <location>
        <begin position="1"/>
        <end position="17"/>
    </location>
</feature>
<dbReference type="InterPro" id="IPR013320">
    <property type="entry name" value="ConA-like_dom_sf"/>
</dbReference>
<dbReference type="Proteomes" id="UP000053831">
    <property type="component" value="Unassembled WGS sequence"/>
</dbReference>
<dbReference type="GO" id="GO:0005975">
    <property type="term" value="P:carbohydrate metabolic process"/>
    <property type="evidence" value="ECO:0007669"/>
    <property type="project" value="InterPro"/>
</dbReference>
<evidence type="ECO:0000256" key="5">
    <source>
        <dbReference type="ARBA" id="ARBA00022679"/>
    </source>
</evidence>
<evidence type="ECO:0000256" key="14">
    <source>
        <dbReference type="ARBA" id="ARBA00093308"/>
    </source>
</evidence>
<accession>A0A0M8N5B7</accession>
<evidence type="ECO:0000256" key="10">
    <source>
        <dbReference type="ARBA" id="ARBA00023288"/>
    </source>
</evidence>
<keyword evidence="9" id="KW-0325">Glycoprotein</keyword>
<evidence type="ECO:0000256" key="12">
    <source>
        <dbReference type="ARBA" id="ARBA00023316"/>
    </source>
</evidence>
<keyword evidence="5" id="KW-0808">Transferase</keyword>
<dbReference type="PANTHER" id="PTHR10963:SF22">
    <property type="entry name" value="GLYCOSIDASE CRH2-RELATED"/>
    <property type="match status" value="1"/>
</dbReference>
<comment type="caution">
    <text evidence="20">The sequence shown here is derived from an EMBL/GenBank/DDBJ whole genome shotgun (WGS) entry which is preliminary data.</text>
</comment>
<dbReference type="CDD" id="cd02183">
    <property type="entry name" value="GH16_fungal_CRH1_transglycosylase"/>
    <property type="match status" value="1"/>
</dbReference>
<keyword evidence="3" id="KW-0336">GPI-anchor</keyword>
<evidence type="ECO:0000256" key="16">
    <source>
        <dbReference type="PIRSR" id="PIRSR037299-1"/>
    </source>
</evidence>
<keyword evidence="6 18" id="KW-0732">Signal</keyword>
<evidence type="ECO:0000256" key="15">
    <source>
        <dbReference type="PIRNR" id="PIRNR037299"/>
    </source>
</evidence>